<dbReference type="PANTHER" id="PTHR20889:SF12">
    <property type="entry name" value="LP01149P"/>
    <property type="match status" value="1"/>
</dbReference>
<dbReference type="OrthoDB" id="10267182at2759"/>
<protein>
    <submittedName>
        <fullName evidence="1">Phosphatase PHOSPHO-type</fullName>
    </submittedName>
</protein>
<dbReference type="AlphaFoldDB" id="A0A200QLP9"/>
<keyword evidence="2" id="KW-1185">Reference proteome</keyword>
<dbReference type="EMBL" id="MVGT01001698">
    <property type="protein sequence ID" value="OVA11342.1"/>
    <property type="molecule type" value="Genomic_DNA"/>
</dbReference>
<reference evidence="1 2" key="1">
    <citation type="journal article" date="2017" name="Mol. Plant">
        <title>The Genome of Medicinal Plant Macleaya cordata Provides New Insights into Benzylisoquinoline Alkaloids Metabolism.</title>
        <authorList>
            <person name="Liu X."/>
            <person name="Liu Y."/>
            <person name="Huang P."/>
            <person name="Ma Y."/>
            <person name="Qing Z."/>
            <person name="Tang Q."/>
            <person name="Cao H."/>
            <person name="Cheng P."/>
            <person name="Zheng Y."/>
            <person name="Yuan Z."/>
            <person name="Zhou Y."/>
            <person name="Liu J."/>
            <person name="Tang Z."/>
            <person name="Zhuo Y."/>
            <person name="Zhang Y."/>
            <person name="Yu L."/>
            <person name="Huang J."/>
            <person name="Yang P."/>
            <person name="Peng Q."/>
            <person name="Zhang J."/>
            <person name="Jiang W."/>
            <person name="Zhang Z."/>
            <person name="Lin K."/>
            <person name="Ro D.K."/>
            <person name="Chen X."/>
            <person name="Xiong X."/>
            <person name="Shang Y."/>
            <person name="Huang S."/>
            <person name="Zeng J."/>
        </authorList>
    </citation>
    <scope>NUCLEOTIDE SEQUENCE [LARGE SCALE GENOMIC DNA]</scope>
    <source>
        <strain evidence="2">cv. BLH2017</strain>
        <tissue evidence="1">Root</tissue>
    </source>
</reference>
<gene>
    <name evidence="1" type="ORF">BVC80_9005g11</name>
</gene>
<name>A0A200QLP9_MACCD</name>
<dbReference type="STRING" id="56857.A0A200QLP9"/>
<dbReference type="OMA" id="GLVIEWI"/>
<proteinExistence type="predicted"/>
<dbReference type="PANTHER" id="PTHR20889">
    <property type="entry name" value="PHOSPHATASE, ORPHAN 1, 2"/>
    <property type="match status" value="1"/>
</dbReference>
<dbReference type="Proteomes" id="UP000195402">
    <property type="component" value="Unassembled WGS sequence"/>
</dbReference>
<evidence type="ECO:0000313" key="2">
    <source>
        <dbReference type="Proteomes" id="UP000195402"/>
    </source>
</evidence>
<comment type="caution">
    <text evidence="1">The sequence shown here is derived from an EMBL/GenBank/DDBJ whole genome shotgun (WGS) entry which is preliminary data.</text>
</comment>
<dbReference type="GO" id="GO:0016791">
    <property type="term" value="F:phosphatase activity"/>
    <property type="evidence" value="ECO:0007669"/>
    <property type="project" value="InterPro"/>
</dbReference>
<organism evidence="1 2">
    <name type="scientific">Macleaya cordata</name>
    <name type="common">Five-seeded plume-poppy</name>
    <name type="synonym">Bocconia cordata</name>
    <dbReference type="NCBI Taxonomy" id="56857"/>
    <lineage>
        <taxon>Eukaryota</taxon>
        <taxon>Viridiplantae</taxon>
        <taxon>Streptophyta</taxon>
        <taxon>Embryophyta</taxon>
        <taxon>Tracheophyta</taxon>
        <taxon>Spermatophyta</taxon>
        <taxon>Magnoliopsida</taxon>
        <taxon>Ranunculales</taxon>
        <taxon>Papaveraceae</taxon>
        <taxon>Papaveroideae</taxon>
        <taxon>Macleaya</taxon>
    </lineage>
</organism>
<dbReference type="Pfam" id="PF06888">
    <property type="entry name" value="Put_Phosphatase"/>
    <property type="match status" value="1"/>
</dbReference>
<accession>A0A200QLP9</accession>
<evidence type="ECO:0000313" key="1">
    <source>
        <dbReference type="EMBL" id="OVA11342.1"/>
    </source>
</evidence>
<dbReference type="InParanoid" id="A0A200QLP9"/>
<dbReference type="InterPro" id="IPR016965">
    <property type="entry name" value="Pase_PHOSPHO-typ"/>
</dbReference>
<sequence>MGCFTEIHTNPSFVDEEGRLRIFPQHDFISSPHGCSLPCPPNMCKGLVIEWIRDSAFKEGKKRFIYLVLAISVQA</sequence>